<dbReference type="EMBL" id="DMNG01000260">
    <property type="protein sequence ID" value="HAN25824.1"/>
    <property type="molecule type" value="Genomic_DNA"/>
</dbReference>
<dbReference type="Proteomes" id="UP000257479">
    <property type="component" value="Unassembled WGS sequence"/>
</dbReference>
<dbReference type="AlphaFoldDB" id="A0A3C1KHH9"/>
<proteinExistence type="predicted"/>
<reference evidence="1 2" key="1">
    <citation type="journal article" date="2018" name="Nat. Biotechnol.">
        <title>A standardized bacterial taxonomy based on genome phylogeny substantially revises the tree of life.</title>
        <authorList>
            <person name="Parks D.H."/>
            <person name="Chuvochina M."/>
            <person name="Waite D.W."/>
            <person name="Rinke C."/>
            <person name="Skarshewski A."/>
            <person name="Chaumeil P.A."/>
            <person name="Hugenholtz P."/>
        </authorList>
    </citation>
    <scope>NUCLEOTIDE SEQUENCE [LARGE SCALE GENOMIC DNA]</scope>
    <source>
        <strain evidence="1">UBA9152</strain>
    </source>
</reference>
<evidence type="ECO:0000313" key="1">
    <source>
        <dbReference type="EMBL" id="HAN25824.1"/>
    </source>
</evidence>
<evidence type="ECO:0000313" key="2">
    <source>
        <dbReference type="Proteomes" id="UP000257479"/>
    </source>
</evidence>
<name>A0A3C1KHH9_9MICO</name>
<accession>A0A3C1KHH9</accession>
<gene>
    <name evidence="1" type="ORF">DCP95_14835</name>
</gene>
<sequence length="80" mass="8926">MTIKTPEQIAREVIERNYGLGTDWEEPNEYGEEGFTRAQAESDIDADDIRALIEQGIAADREQREVLPAATSASDLSKEN</sequence>
<protein>
    <submittedName>
        <fullName evidence="1">Uncharacterized protein</fullName>
    </submittedName>
</protein>
<comment type="caution">
    <text evidence="1">The sequence shown here is derived from an EMBL/GenBank/DDBJ whole genome shotgun (WGS) entry which is preliminary data.</text>
</comment>
<organism evidence="1 2">
    <name type="scientific">Microbacterium ginsengisoli</name>
    <dbReference type="NCBI Taxonomy" id="400772"/>
    <lineage>
        <taxon>Bacteria</taxon>
        <taxon>Bacillati</taxon>
        <taxon>Actinomycetota</taxon>
        <taxon>Actinomycetes</taxon>
        <taxon>Micrococcales</taxon>
        <taxon>Microbacteriaceae</taxon>
        <taxon>Microbacterium</taxon>
    </lineage>
</organism>